<evidence type="ECO:0000313" key="1">
    <source>
        <dbReference type="EMBL" id="BAO04800.1"/>
    </source>
</evidence>
<dbReference type="EMBL" id="BA000058">
    <property type="protein sequence ID" value="BAO04800.1"/>
    <property type="molecule type" value="Genomic_DNA"/>
</dbReference>
<proteinExistence type="predicted"/>
<dbReference type="AlphaFoldDB" id="A0A060N5H4"/>
<reference evidence="1" key="1">
    <citation type="submission" date="2013-10" db="EMBL/GenBank/DDBJ databases">
        <title>Draft genome sequence of Clostridium botulinum type B strain Osaka05.</title>
        <authorList>
            <person name="Sakaguchi Y."/>
            <person name="Hosomi K."/>
            <person name="Uchiyama J."/>
            <person name="Ogura Y."/>
            <person name="Sakaguchi M."/>
            <person name="Kohda T."/>
            <person name="Mukamoto M."/>
            <person name="Misawa N."/>
            <person name="Matsuzaki S."/>
            <person name="Hayashi T."/>
            <person name="Kozaki S."/>
        </authorList>
    </citation>
    <scope>NUCLEOTIDE SEQUENCE</scope>
    <source>
        <strain evidence="1">Osaka05</strain>
    </source>
</reference>
<dbReference type="Proteomes" id="UP000054164">
    <property type="component" value="Unassembled WGS sequence"/>
</dbReference>
<protein>
    <submittedName>
        <fullName evidence="1">Uncharacterized protein</fullName>
    </submittedName>
</protein>
<organism evidence="1">
    <name type="scientific">Clostridium botulinum B str. Osaka05</name>
    <dbReference type="NCBI Taxonomy" id="1407017"/>
    <lineage>
        <taxon>Bacteria</taxon>
        <taxon>Bacillati</taxon>
        <taxon>Bacillota</taxon>
        <taxon>Clostridia</taxon>
        <taxon>Eubacteriales</taxon>
        <taxon>Clostridiaceae</taxon>
        <taxon>Clostridium</taxon>
    </lineage>
</organism>
<accession>A0A060N5H4</accession>
<sequence length="120" mass="14125">MYKVSKNFDMNISFDELIKYNKTCKINLKSTHHFETFEGILIYVSHPHNEEKFSIELGVDEDGIMYEGDYGCEDKFKEIPIEEGLKILEKYREFINAKLELECILSINGLSDNYIPFKIK</sequence>
<name>A0A060N5H4_CLOBO</name>
<gene>
    <name evidence="1" type="ORF">CBO05P1_081</name>
</gene>
<dbReference type="HOGENOM" id="CLU_2045579_0_0_9"/>
<dbReference type="RefSeq" id="WP_030031852.1">
    <property type="nucleotide sequence ID" value="NZ_BA000058.1"/>
</dbReference>